<name>A0A915DLT9_9BILA</name>
<dbReference type="WBParaSite" id="jg20931">
    <property type="protein sequence ID" value="jg20931"/>
    <property type="gene ID" value="jg20931"/>
</dbReference>
<dbReference type="AlphaFoldDB" id="A0A915DLT9"/>
<keyword evidence="1" id="KW-1185">Reference proteome</keyword>
<proteinExistence type="predicted"/>
<reference evidence="2" key="1">
    <citation type="submission" date="2022-11" db="UniProtKB">
        <authorList>
            <consortium name="WormBaseParasite"/>
        </authorList>
    </citation>
    <scope>IDENTIFICATION</scope>
</reference>
<protein>
    <submittedName>
        <fullName evidence="2">Uncharacterized protein</fullName>
    </submittedName>
</protein>
<evidence type="ECO:0000313" key="2">
    <source>
        <dbReference type="WBParaSite" id="jg20931"/>
    </source>
</evidence>
<sequence>MAVNISKLHIPGHLCNPARTSAMRLQSTERDENVHPKSAKSAIKRFEISALDPDKVLRSKQVKYAGALWYLLIKKRKKDEEELHGCFFLHCDRLLKVSLTKPSSPFVIGSVQEESCASNFLIFVLCVVLLNCFCKEANAIFDEKCQGQGSTTSLLGQNCLISQWIFGRKRECDSKSDFSARGISNIEAVSRIVGWKSTKGSCLFIRDTSTPCSMGISESSQEEIKIDGVSVAEFITLLEAIYPPIVIIKLLKQMLSACFIWLTDFK</sequence>
<organism evidence="1 2">
    <name type="scientific">Ditylenchus dipsaci</name>
    <dbReference type="NCBI Taxonomy" id="166011"/>
    <lineage>
        <taxon>Eukaryota</taxon>
        <taxon>Metazoa</taxon>
        <taxon>Ecdysozoa</taxon>
        <taxon>Nematoda</taxon>
        <taxon>Chromadorea</taxon>
        <taxon>Rhabditida</taxon>
        <taxon>Tylenchina</taxon>
        <taxon>Tylenchomorpha</taxon>
        <taxon>Sphaerularioidea</taxon>
        <taxon>Anguinidae</taxon>
        <taxon>Anguininae</taxon>
        <taxon>Ditylenchus</taxon>
    </lineage>
</organism>
<dbReference type="Proteomes" id="UP000887574">
    <property type="component" value="Unplaced"/>
</dbReference>
<accession>A0A915DLT9</accession>
<evidence type="ECO:0000313" key="1">
    <source>
        <dbReference type="Proteomes" id="UP000887574"/>
    </source>
</evidence>